<feature type="region of interest" description="Disordered" evidence="1">
    <location>
        <begin position="278"/>
        <end position="352"/>
    </location>
</feature>
<accession>A0A8H2ZTK3</accession>
<organism evidence="2 3">
    <name type="scientific">Rhizoctonia solani</name>
    <dbReference type="NCBI Taxonomy" id="456999"/>
    <lineage>
        <taxon>Eukaryota</taxon>
        <taxon>Fungi</taxon>
        <taxon>Dikarya</taxon>
        <taxon>Basidiomycota</taxon>
        <taxon>Agaricomycotina</taxon>
        <taxon>Agaricomycetes</taxon>
        <taxon>Cantharellales</taxon>
        <taxon>Ceratobasidiaceae</taxon>
        <taxon>Rhizoctonia</taxon>
    </lineage>
</organism>
<evidence type="ECO:0000313" key="3">
    <source>
        <dbReference type="Proteomes" id="UP000663846"/>
    </source>
</evidence>
<dbReference type="AlphaFoldDB" id="A0A8H2ZTK3"/>
<evidence type="ECO:0000313" key="2">
    <source>
        <dbReference type="EMBL" id="CAE6336557.1"/>
    </source>
</evidence>
<protein>
    <submittedName>
        <fullName evidence="2">Uncharacterized protein</fullName>
    </submittedName>
</protein>
<proteinExistence type="predicted"/>
<dbReference type="Proteomes" id="UP000663846">
    <property type="component" value="Unassembled WGS sequence"/>
</dbReference>
<feature type="compositionally biased region" description="Basic and acidic residues" evidence="1">
    <location>
        <begin position="86"/>
        <end position="98"/>
    </location>
</feature>
<dbReference type="EMBL" id="CAJMWS010000012">
    <property type="protein sequence ID" value="CAE6336557.1"/>
    <property type="molecule type" value="Genomic_DNA"/>
</dbReference>
<feature type="region of interest" description="Disordered" evidence="1">
    <location>
        <begin position="58"/>
        <end position="118"/>
    </location>
</feature>
<sequence>MRIRKRSKWVAVVIPCPNCGCGCDVKLGGDDDDEAVRVPISCLDFMLILEFMQATVSSASDSEHTAKRPRRDTSEPESESESDLDLDGHPDLDTRSDSEPDPYANFNDELDPTQTPPKTHVETFFAKHRPFKFNNSQPIMAEFYRLCAFSLVDREKARHGFRDALTRDFNEMYGVDEDDLECRKIIRSRFINIVDLVETRITGNPVLQFKSEAELTVRHITRVHVIVHLELYLSITSQMRVRKLAKVEFTMITIPCPKCGCGCDVNLEDSGEEEILSLSSDSEVEVQPLPKKPRLNLEISDSESDTKPVIAMPSSSFIAPPSSCPLTSDSDSDDIPPWPTTYPKPEPVSQRPKLEPFSQALDQDPIKPEPLTQTNIHQFFSQYSSSFSYNPSRPVMSEFYRMAKLEIQDALTKDFNLIYGTDVGDLKAWQGLCRVLEFEHVPDDLDECKKMVDATFVNIVDLVDTKITGKPVQHFDSELALSNYTRAHGKFFPRNNVHSGGLLKFLLRHIHQPTAATRENPNPRHEFMRQRP</sequence>
<comment type="caution">
    <text evidence="2">The sequence shown here is derived from an EMBL/GenBank/DDBJ whole genome shotgun (WGS) entry which is preliminary data.</text>
</comment>
<evidence type="ECO:0000256" key="1">
    <source>
        <dbReference type="SAM" id="MobiDB-lite"/>
    </source>
</evidence>
<name>A0A8H2ZTK3_9AGAM</name>
<dbReference type="PANTHER" id="PTHR38846:SF1">
    <property type="entry name" value="C3H1-TYPE DOMAIN-CONTAINING PROTEIN"/>
    <property type="match status" value="1"/>
</dbReference>
<feature type="compositionally biased region" description="Pro residues" evidence="1">
    <location>
        <begin position="336"/>
        <end position="346"/>
    </location>
</feature>
<reference evidence="2" key="1">
    <citation type="submission" date="2021-01" db="EMBL/GenBank/DDBJ databases">
        <authorList>
            <person name="Kaushik A."/>
        </authorList>
    </citation>
    <scope>NUCLEOTIDE SEQUENCE</scope>
    <source>
        <strain evidence="2">AG1-1C</strain>
    </source>
</reference>
<feature type="compositionally biased region" description="Acidic residues" evidence="1">
    <location>
        <begin position="75"/>
        <end position="85"/>
    </location>
</feature>
<feature type="compositionally biased region" description="Basic and acidic residues" evidence="1">
    <location>
        <begin position="61"/>
        <end position="74"/>
    </location>
</feature>
<gene>
    <name evidence="2" type="ORF">RDB_LOCUS1010</name>
</gene>
<dbReference type="PANTHER" id="PTHR38846">
    <property type="entry name" value="C3H1-TYPE DOMAIN-CONTAINING PROTEIN"/>
    <property type="match status" value="1"/>
</dbReference>